<dbReference type="EMBL" id="OZ034825">
    <property type="protein sequence ID" value="CAL1680242.1"/>
    <property type="molecule type" value="Genomic_DNA"/>
</dbReference>
<name>A0AAV2NJ88_9HYME</name>
<sequence length="68" mass="7605">MRAVGQESKYYDRVGAEEAGCQRVSLWPSLVVTPCVRVNGARVLCPVIVVKSLYPKEHVWIQIAADDF</sequence>
<evidence type="ECO:0000313" key="2">
    <source>
        <dbReference type="Proteomes" id="UP001497644"/>
    </source>
</evidence>
<dbReference type="AlphaFoldDB" id="A0AAV2NJ88"/>
<proteinExistence type="predicted"/>
<evidence type="ECO:0000313" key="1">
    <source>
        <dbReference type="EMBL" id="CAL1680242.1"/>
    </source>
</evidence>
<reference evidence="1" key="1">
    <citation type="submission" date="2024-04" db="EMBL/GenBank/DDBJ databases">
        <authorList>
            <consortium name="Molecular Ecology Group"/>
        </authorList>
    </citation>
    <scope>NUCLEOTIDE SEQUENCE</scope>
</reference>
<organism evidence="1 2">
    <name type="scientific">Lasius platythorax</name>
    <dbReference type="NCBI Taxonomy" id="488582"/>
    <lineage>
        <taxon>Eukaryota</taxon>
        <taxon>Metazoa</taxon>
        <taxon>Ecdysozoa</taxon>
        <taxon>Arthropoda</taxon>
        <taxon>Hexapoda</taxon>
        <taxon>Insecta</taxon>
        <taxon>Pterygota</taxon>
        <taxon>Neoptera</taxon>
        <taxon>Endopterygota</taxon>
        <taxon>Hymenoptera</taxon>
        <taxon>Apocrita</taxon>
        <taxon>Aculeata</taxon>
        <taxon>Formicoidea</taxon>
        <taxon>Formicidae</taxon>
        <taxon>Formicinae</taxon>
        <taxon>Lasius</taxon>
        <taxon>Lasius</taxon>
    </lineage>
</organism>
<gene>
    <name evidence="1" type="ORF">LPLAT_LOCUS6300</name>
</gene>
<dbReference type="Proteomes" id="UP001497644">
    <property type="component" value="Chromosome 2"/>
</dbReference>
<accession>A0AAV2NJ88</accession>
<protein>
    <submittedName>
        <fullName evidence="1">Uncharacterized protein</fullName>
    </submittedName>
</protein>
<keyword evidence="2" id="KW-1185">Reference proteome</keyword>